<comment type="caution">
    <text evidence="5">The sequence shown here is derived from an EMBL/GenBank/DDBJ whole genome shotgun (WGS) entry which is preliminary data.</text>
</comment>
<dbReference type="InterPro" id="IPR036388">
    <property type="entry name" value="WH-like_DNA-bd_sf"/>
</dbReference>
<evidence type="ECO:0000256" key="1">
    <source>
        <dbReference type="ARBA" id="ARBA00023015"/>
    </source>
</evidence>
<evidence type="ECO:0000259" key="4">
    <source>
        <dbReference type="PROSITE" id="PS50995"/>
    </source>
</evidence>
<dbReference type="Pfam" id="PF12802">
    <property type="entry name" value="MarR_2"/>
    <property type="match status" value="1"/>
</dbReference>
<dbReference type="InterPro" id="IPR036390">
    <property type="entry name" value="WH_DNA-bd_sf"/>
</dbReference>
<organism evidence="5 6">
    <name type="scientific">Sneathiella chungangensis</name>
    <dbReference type="NCBI Taxonomy" id="1418234"/>
    <lineage>
        <taxon>Bacteria</taxon>
        <taxon>Pseudomonadati</taxon>
        <taxon>Pseudomonadota</taxon>
        <taxon>Alphaproteobacteria</taxon>
        <taxon>Sneathiellales</taxon>
        <taxon>Sneathiellaceae</taxon>
        <taxon>Sneathiella</taxon>
    </lineage>
</organism>
<dbReference type="OrthoDB" id="7359569at2"/>
<dbReference type="GO" id="GO:0003677">
    <property type="term" value="F:DNA binding"/>
    <property type="evidence" value="ECO:0007669"/>
    <property type="project" value="UniProtKB-KW"/>
</dbReference>
<reference evidence="5 6" key="1">
    <citation type="journal article" date="2014" name="Int. J. Syst. Evol. Microbiol.">
        <title>Sneathiella chungangensis sp. nov., isolated from a marine sand, and emended description of the genus Sneathiella.</title>
        <authorList>
            <person name="Siamphan C."/>
            <person name="Kim H."/>
            <person name="Lee J.S."/>
            <person name="Kim W."/>
        </authorList>
    </citation>
    <scope>NUCLEOTIDE SEQUENCE [LARGE SCALE GENOMIC DNA]</scope>
    <source>
        <strain evidence="5 6">KCTC 32476</strain>
    </source>
</reference>
<keyword evidence="6" id="KW-1185">Reference proteome</keyword>
<dbReference type="SMART" id="SM00347">
    <property type="entry name" value="HTH_MARR"/>
    <property type="match status" value="1"/>
</dbReference>
<dbReference type="EMBL" id="WTVA01000014">
    <property type="protein sequence ID" value="MZR23162.1"/>
    <property type="molecule type" value="Genomic_DNA"/>
</dbReference>
<keyword evidence="3" id="KW-0804">Transcription</keyword>
<dbReference type="PROSITE" id="PS01117">
    <property type="entry name" value="HTH_MARR_1"/>
    <property type="match status" value="1"/>
</dbReference>
<dbReference type="PANTHER" id="PTHR33164:SF105">
    <property type="entry name" value="TRANSCRIPTIONAL REPRESSOR PROTEIN-RELATED"/>
    <property type="match status" value="1"/>
</dbReference>
<dbReference type="InterPro" id="IPR039422">
    <property type="entry name" value="MarR/SlyA-like"/>
</dbReference>
<dbReference type="InterPro" id="IPR023187">
    <property type="entry name" value="Tscrpt_reg_MarR-type_CS"/>
</dbReference>
<dbReference type="Proteomes" id="UP000445696">
    <property type="component" value="Unassembled WGS sequence"/>
</dbReference>
<dbReference type="GO" id="GO:0006950">
    <property type="term" value="P:response to stress"/>
    <property type="evidence" value="ECO:0007669"/>
    <property type="project" value="TreeGrafter"/>
</dbReference>
<dbReference type="PANTHER" id="PTHR33164">
    <property type="entry name" value="TRANSCRIPTIONAL REGULATOR, MARR FAMILY"/>
    <property type="match status" value="1"/>
</dbReference>
<dbReference type="AlphaFoldDB" id="A0A845MHQ4"/>
<evidence type="ECO:0000256" key="3">
    <source>
        <dbReference type="ARBA" id="ARBA00023163"/>
    </source>
</evidence>
<feature type="domain" description="HTH marR-type" evidence="4">
    <location>
        <begin position="1"/>
        <end position="144"/>
    </location>
</feature>
<evidence type="ECO:0000313" key="5">
    <source>
        <dbReference type="EMBL" id="MZR23162.1"/>
    </source>
</evidence>
<dbReference type="RefSeq" id="WP_161339630.1">
    <property type="nucleotide sequence ID" value="NZ_JBHSDG010000003.1"/>
</dbReference>
<gene>
    <name evidence="5" type="ORF">GQF03_12570</name>
</gene>
<sequence>MANETVYSDFKPTCSALRFRKAARRVTQIYDQLLEPYGLTITQYGLLGHLRHFDGISVGALAEKLVMDPTTLTRNLRPLERQGYVVLTQDDQDRRSRKLCLTDAGRKKHAAARPGWQAAQDRIADVLGPDDSALMAVTIDRMIEDLRD</sequence>
<dbReference type="PROSITE" id="PS50995">
    <property type="entry name" value="HTH_MARR_2"/>
    <property type="match status" value="1"/>
</dbReference>
<dbReference type="Gene3D" id="1.10.10.10">
    <property type="entry name" value="Winged helix-like DNA-binding domain superfamily/Winged helix DNA-binding domain"/>
    <property type="match status" value="1"/>
</dbReference>
<dbReference type="SUPFAM" id="SSF46785">
    <property type="entry name" value="Winged helix' DNA-binding domain"/>
    <property type="match status" value="1"/>
</dbReference>
<evidence type="ECO:0000256" key="2">
    <source>
        <dbReference type="ARBA" id="ARBA00023125"/>
    </source>
</evidence>
<proteinExistence type="predicted"/>
<keyword evidence="2" id="KW-0238">DNA-binding</keyword>
<protein>
    <submittedName>
        <fullName evidence="5">MarR family transcriptional regulator</fullName>
    </submittedName>
</protein>
<keyword evidence="1" id="KW-0805">Transcription regulation</keyword>
<dbReference type="InterPro" id="IPR000835">
    <property type="entry name" value="HTH_MarR-typ"/>
</dbReference>
<accession>A0A845MHQ4</accession>
<evidence type="ECO:0000313" key="6">
    <source>
        <dbReference type="Proteomes" id="UP000445696"/>
    </source>
</evidence>
<dbReference type="GO" id="GO:0003700">
    <property type="term" value="F:DNA-binding transcription factor activity"/>
    <property type="evidence" value="ECO:0007669"/>
    <property type="project" value="InterPro"/>
</dbReference>
<name>A0A845MHQ4_9PROT</name>
<dbReference type="PRINTS" id="PR00598">
    <property type="entry name" value="HTHMARR"/>
</dbReference>